<evidence type="ECO:0000313" key="4">
    <source>
        <dbReference type="Proteomes" id="UP000276506"/>
    </source>
</evidence>
<evidence type="ECO:0000259" key="2">
    <source>
        <dbReference type="Pfam" id="PF03724"/>
    </source>
</evidence>
<dbReference type="Gene3D" id="2.40.128.270">
    <property type="match status" value="1"/>
</dbReference>
<name>A0A427EAA2_9GAMM</name>
<dbReference type="GeneID" id="99796384"/>
<comment type="caution">
    <text evidence="3">The sequence shown here is derived from an EMBL/GenBank/DDBJ whole genome shotgun (WGS) entry which is preliminary data.</text>
</comment>
<accession>A0A427EAA2</accession>
<dbReference type="InterPro" id="IPR053147">
    <property type="entry name" value="Hsp_HslJ-like"/>
</dbReference>
<feature type="domain" description="DUF306" evidence="2">
    <location>
        <begin position="29"/>
        <end position="126"/>
    </location>
</feature>
<dbReference type="Proteomes" id="UP000276506">
    <property type="component" value="Unassembled WGS sequence"/>
</dbReference>
<dbReference type="EMBL" id="RHQL01000002">
    <property type="protein sequence ID" value="RRV13516.1"/>
    <property type="molecule type" value="Genomic_DNA"/>
</dbReference>
<dbReference type="Pfam" id="PF03724">
    <property type="entry name" value="META"/>
    <property type="match status" value="1"/>
</dbReference>
<dbReference type="AlphaFoldDB" id="A0A427EAA2"/>
<evidence type="ECO:0000313" key="3">
    <source>
        <dbReference type="EMBL" id="RRV13516.1"/>
    </source>
</evidence>
<organism evidence="3 4">
    <name type="scientific">Stutzerimonas xanthomarina</name>
    <dbReference type="NCBI Taxonomy" id="271420"/>
    <lineage>
        <taxon>Bacteria</taxon>
        <taxon>Pseudomonadati</taxon>
        <taxon>Pseudomonadota</taxon>
        <taxon>Gammaproteobacteria</taxon>
        <taxon>Pseudomonadales</taxon>
        <taxon>Pseudomonadaceae</taxon>
        <taxon>Stutzerimonas</taxon>
    </lineage>
</organism>
<dbReference type="PANTHER" id="PTHR35535:SF1">
    <property type="entry name" value="HEAT SHOCK PROTEIN HSLJ"/>
    <property type="match status" value="1"/>
</dbReference>
<evidence type="ECO:0000256" key="1">
    <source>
        <dbReference type="SAM" id="SignalP"/>
    </source>
</evidence>
<dbReference type="PROSITE" id="PS51257">
    <property type="entry name" value="PROKAR_LIPOPROTEIN"/>
    <property type="match status" value="1"/>
</dbReference>
<gene>
    <name evidence="3" type="ORF">EGJ28_07115</name>
</gene>
<feature type="chain" id="PRO_5019576290" evidence="1">
    <location>
        <begin position="20"/>
        <end position="134"/>
    </location>
</feature>
<reference evidence="3 4" key="1">
    <citation type="submission" date="2018-10" db="EMBL/GenBank/DDBJ databases">
        <title>Transmission dynamics of multidrug resistant bacteria on intensive care unit surfaces.</title>
        <authorList>
            <person name="D'Souza A.W."/>
            <person name="Potter R.F."/>
            <person name="Wallace M."/>
            <person name="Shupe A."/>
            <person name="Patel S."/>
            <person name="Sun S."/>
            <person name="Gul D."/>
            <person name="Kwon J.H."/>
            <person name="Andleeb S."/>
            <person name="Burnham C.-A.D."/>
            <person name="Dantas G."/>
        </authorList>
    </citation>
    <scope>NUCLEOTIDE SEQUENCE [LARGE SCALE GENOMIC DNA]</scope>
    <source>
        <strain evidence="3 4">PX_177</strain>
    </source>
</reference>
<proteinExistence type="predicted"/>
<feature type="signal peptide" evidence="1">
    <location>
        <begin position="1"/>
        <end position="19"/>
    </location>
</feature>
<dbReference type="RefSeq" id="WP_090521700.1">
    <property type="nucleotide sequence ID" value="NZ_RHQL01000002.1"/>
</dbReference>
<dbReference type="InterPro" id="IPR005184">
    <property type="entry name" value="DUF306_Meta_HslJ"/>
</dbReference>
<sequence>MHRYTFPLLAITLAASGCAVEPLTLQNDVTYVAEWIGDDAVVGRTPVSLTLSAERAYGNAGCNHWFASYHLEGQTLRFENIGSTRKMCMPELMEQEQRFLDLLSRVERWDVSNIDQLRLWPAEGAPIRFWPDQN</sequence>
<dbReference type="InterPro" id="IPR038670">
    <property type="entry name" value="HslJ-like_sf"/>
</dbReference>
<dbReference type="PANTHER" id="PTHR35535">
    <property type="entry name" value="HEAT SHOCK PROTEIN HSLJ"/>
    <property type="match status" value="1"/>
</dbReference>
<keyword evidence="1" id="KW-0732">Signal</keyword>
<protein>
    <submittedName>
        <fullName evidence="3">META domain-containing protein</fullName>
    </submittedName>
</protein>